<feature type="compositionally biased region" description="Basic and acidic residues" evidence="1">
    <location>
        <begin position="164"/>
        <end position="176"/>
    </location>
</feature>
<evidence type="ECO:0000313" key="3">
    <source>
        <dbReference type="Proteomes" id="UP000014137"/>
    </source>
</evidence>
<dbReference type="AlphaFoldDB" id="M2Q4Z7"/>
<sequence length="191" mass="20454">MTSDHTSTSDILGWALDETVVDAHPSRAGARILVLRRRARPERPRRAAARAAAVPLGADARVPHAGAGRRRDEPSRRGARSRRHPRADPAPGRHFPVLPADRLGGAGEPSRPRGRGSARSHQGVLRRVDHAGSGTAGAALALPGVGFHNCFGQSEIGPLATVLRPEEHDARPDSGSDKQFLSSRRAWWTPS</sequence>
<evidence type="ECO:0000313" key="2">
    <source>
        <dbReference type="EMBL" id="EMD27050.1"/>
    </source>
</evidence>
<accession>M2Q4Z7</accession>
<feature type="compositionally biased region" description="Low complexity" evidence="1">
    <location>
        <begin position="49"/>
        <end position="60"/>
    </location>
</feature>
<keyword evidence="2" id="KW-0436">Ligase</keyword>
<name>M2Q4Z7_9PSEU</name>
<organism evidence="2 3">
    <name type="scientific">Amycolatopsis azurea DSM 43854</name>
    <dbReference type="NCBI Taxonomy" id="1238180"/>
    <lineage>
        <taxon>Bacteria</taxon>
        <taxon>Bacillati</taxon>
        <taxon>Actinomycetota</taxon>
        <taxon>Actinomycetes</taxon>
        <taxon>Pseudonocardiales</taxon>
        <taxon>Pseudonocardiaceae</taxon>
        <taxon>Amycolatopsis</taxon>
    </lineage>
</organism>
<feature type="region of interest" description="Disordered" evidence="1">
    <location>
        <begin position="37"/>
        <end position="122"/>
    </location>
</feature>
<dbReference type="Proteomes" id="UP000014137">
    <property type="component" value="Unassembled WGS sequence"/>
</dbReference>
<dbReference type="PATRIC" id="fig|1238180.3.peg.3156"/>
<comment type="caution">
    <text evidence="2">The sequence shown here is derived from an EMBL/GenBank/DDBJ whole genome shotgun (WGS) entry which is preliminary data.</text>
</comment>
<dbReference type="EMBL" id="ANMG01000025">
    <property type="protein sequence ID" value="EMD27050.1"/>
    <property type="molecule type" value="Genomic_DNA"/>
</dbReference>
<protein>
    <submittedName>
        <fullName evidence="2">Long-chain-fatty-acid--CoA ligase</fullName>
    </submittedName>
</protein>
<evidence type="ECO:0000256" key="1">
    <source>
        <dbReference type="SAM" id="MobiDB-lite"/>
    </source>
</evidence>
<reference evidence="2 3" key="1">
    <citation type="submission" date="2012-10" db="EMBL/GenBank/DDBJ databases">
        <title>Genome assembly of Amycolatopsis azurea DSM 43854.</title>
        <authorList>
            <person name="Khatri I."/>
            <person name="Kaur I."/>
            <person name="Subramanian S."/>
            <person name="Mayilraj S."/>
        </authorList>
    </citation>
    <scope>NUCLEOTIDE SEQUENCE [LARGE SCALE GENOMIC DNA]</scope>
    <source>
        <strain evidence="2 3">DSM 43854</strain>
    </source>
</reference>
<feature type="region of interest" description="Disordered" evidence="1">
    <location>
        <begin position="162"/>
        <end position="191"/>
    </location>
</feature>
<proteinExistence type="predicted"/>
<dbReference type="GO" id="GO:0016874">
    <property type="term" value="F:ligase activity"/>
    <property type="evidence" value="ECO:0007669"/>
    <property type="project" value="UniProtKB-KW"/>
</dbReference>
<gene>
    <name evidence="2" type="ORF">C791_2557</name>
</gene>